<evidence type="ECO:0000256" key="2">
    <source>
        <dbReference type="ARBA" id="ARBA00013855"/>
    </source>
</evidence>
<evidence type="ECO:0000256" key="6">
    <source>
        <dbReference type="SAM" id="Phobius"/>
    </source>
</evidence>
<dbReference type="PANTHER" id="PTHR34138">
    <property type="entry name" value="CELL SHAPE-DETERMINING PROTEIN MREC"/>
    <property type="match status" value="1"/>
</dbReference>
<dbReference type="InterPro" id="IPR042177">
    <property type="entry name" value="Cell/Rod_1"/>
</dbReference>
<dbReference type="NCBIfam" id="NF010532">
    <property type="entry name" value="PRK13922.9-3"/>
    <property type="match status" value="1"/>
</dbReference>
<keyword evidence="5" id="KW-0175">Coiled coil</keyword>
<protein>
    <recommendedName>
        <fullName evidence="2">Cell shape-determining protein MreC</fullName>
    </recommendedName>
    <alternativeName>
        <fullName evidence="4">Cell shape protein MreC</fullName>
    </alternativeName>
</protein>
<dbReference type="EMBL" id="KF540240">
    <property type="protein sequence ID" value="AIF26615.1"/>
    <property type="molecule type" value="Genomic_DNA"/>
</dbReference>
<dbReference type="InterPro" id="IPR007221">
    <property type="entry name" value="MreC"/>
</dbReference>
<dbReference type="Gene3D" id="2.40.10.340">
    <property type="entry name" value="Rod shape-determining protein MreC, domain 1"/>
    <property type="match status" value="1"/>
</dbReference>
<evidence type="ECO:0000313" key="8">
    <source>
        <dbReference type="EMBL" id="AIF26615.1"/>
    </source>
</evidence>
<proteinExistence type="inferred from homology"/>
<feature type="transmembrane region" description="Helical" evidence="6">
    <location>
        <begin position="12"/>
        <end position="29"/>
    </location>
</feature>
<keyword evidence="6" id="KW-0472">Membrane</keyword>
<dbReference type="InterPro" id="IPR055342">
    <property type="entry name" value="MreC_beta-barrel_core"/>
</dbReference>
<keyword evidence="6" id="KW-0812">Transmembrane</keyword>
<evidence type="ECO:0000256" key="1">
    <source>
        <dbReference type="ARBA" id="ARBA00009369"/>
    </source>
</evidence>
<dbReference type="GO" id="GO:0005886">
    <property type="term" value="C:plasma membrane"/>
    <property type="evidence" value="ECO:0007669"/>
    <property type="project" value="TreeGrafter"/>
</dbReference>
<dbReference type="Pfam" id="PF04085">
    <property type="entry name" value="MreC"/>
    <property type="match status" value="1"/>
</dbReference>
<name>A0A0H3U7Y9_9BACT</name>
<comment type="similarity">
    <text evidence="1">Belongs to the MreC family.</text>
</comment>
<accession>A0A0H3U7Y9</accession>
<keyword evidence="6" id="KW-1133">Transmembrane helix</keyword>
<reference evidence="8" key="1">
    <citation type="submission" date="2013-08" db="EMBL/GenBank/DDBJ databases">
        <title>Comparison of modified E. coli strains.</title>
        <authorList>
            <person name="Juergensen J."/>
            <person name="Bonge A."/>
            <person name="Streit W.R."/>
        </authorList>
    </citation>
    <scope>NUCLEOTIDE SEQUENCE</scope>
</reference>
<sequence>MNNLLHFLIKQYHWFLFIIYVIISVIMLVKDNPYQQSVYLTSANSVTATVYEGIASVTGYVHLKDINEDLQERNALLEMEVVKLRNEINEYKIQLPDSNIQPRLQQFNFVVAHVISNSIAQPNNYITINRGSGDGIKPEMGVVDQNGIVGIVDVTGPHSARVISLLNPDMKLSCKLKNSEYFGSMVWDGGSPQYAILEELPKHMKFSVGDTIVTSGYSSVFPEGVIVGTVVGRARNLTDNFFSLKVKLTTNFSQLSTVRIITNDMREELKALDPNNDKEKKDNEK</sequence>
<dbReference type="GO" id="GO:0008360">
    <property type="term" value="P:regulation of cell shape"/>
    <property type="evidence" value="ECO:0007669"/>
    <property type="project" value="UniProtKB-KW"/>
</dbReference>
<keyword evidence="3" id="KW-0133">Cell shape</keyword>
<evidence type="ECO:0000256" key="4">
    <source>
        <dbReference type="ARBA" id="ARBA00032089"/>
    </source>
</evidence>
<dbReference type="AlphaFoldDB" id="A0A0H3U7Y9"/>
<evidence type="ECO:0000259" key="7">
    <source>
        <dbReference type="Pfam" id="PF04085"/>
    </source>
</evidence>
<evidence type="ECO:0000256" key="5">
    <source>
        <dbReference type="SAM" id="Coils"/>
    </source>
</evidence>
<evidence type="ECO:0000256" key="3">
    <source>
        <dbReference type="ARBA" id="ARBA00022960"/>
    </source>
</evidence>
<dbReference type="Gene3D" id="2.40.10.350">
    <property type="entry name" value="Rod shape-determining protein MreC, domain 2"/>
    <property type="match status" value="1"/>
</dbReference>
<feature type="domain" description="Rod shape-determining protein MreC beta-barrel core" evidence="7">
    <location>
        <begin position="114"/>
        <end position="261"/>
    </location>
</feature>
<feature type="coiled-coil region" evidence="5">
    <location>
        <begin position="60"/>
        <end position="94"/>
    </location>
</feature>
<dbReference type="PANTHER" id="PTHR34138:SF1">
    <property type="entry name" value="CELL SHAPE-DETERMINING PROTEIN MREC"/>
    <property type="match status" value="1"/>
</dbReference>
<organism evidence="8">
    <name type="scientific">uncultured bacterium fosmid pJB71G8</name>
    <dbReference type="NCBI Taxonomy" id="1478068"/>
    <lineage>
        <taxon>Bacteria</taxon>
        <taxon>environmental samples</taxon>
    </lineage>
</organism>
<dbReference type="InterPro" id="IPR042175">
    <property type="entry name" value="Cell/Rod_MreC_2"/>
</dbReference>